<organism evidence="1 2">
    <name type="scientific">Pomacea canaliculata</name>
    <name type="common">Golden apple snail</name>
    <dbReference type="NCBI Taxonomy" id="400727"/>
    <lineage>
        <taxon>Eukaryota</taxon>
        <taxon>Metazoa</taxon>
        <taxon>Spiralia</taxon>
        <taxon>Lophotrochozoa</taxon>
        <taxon>Mollusca</taxon>
        <taxon>Gastropoda</taxon>
        <taxon>Caenogastropoda</taxon>
        <taxon>Architaenioglossa</taxon>
        <taxon>Ampullarioidea</taxon>
        <taxon>Ampullariidae</taxon>
        <taxon>Pomacea</taxon>
    </lineage>
</organism>
<name>A0A2T7NJG8_POMCA</name>
<gene>
    <name evidence="1" type="ORF">C0Q70_19484</name>
</gene>
<keyword evidence="2" id="KW-1185">Reference proteome</keyword>
<comment type="caution">
    <text evidence="1">The sequence shown here is derived from an EMBL/GenBank/DDBJ whole genome shotgun (WGS) entry which is preliminary data.</text>
</comment>
<evidence type="ECO:0000313" key="1">
    <source>
        <dbReference type="EMBL" id="PVD21311.1"/>
    </source>
</evidence>
<sequence length="109" mass="11374">MSGYRSKPLTFHHFLEAFQARCLSVRNRGVCATLNRRKAVGYEVLDTPKLRVAGCVEEGGANHPCRDAVHTVGLNGALVGVAEAGAGLVHGGEEGAVAVSFGETVITAL</sequence>
<evidence type="ECO:0000313" key="2">
    <source>
        <dbReference type="Proteomes" id="UP000245119"/>
    </source>
</evidence>
<dbReference type="AlphaFoldDB" id="A0A2T7NJG8"/>
<proteinExistence type="predicted"/>
<accession>A0A2T7NJG8</accession>
<dbReference type="Proteomes" id="UP000245119">
    <property type="component" value="Linkage Group LG12"/>
</dbReference>
<reference evidence="1 2" key="1">
    <citation type="submission" date="2018-04" db="EMBL/GenBank/DDBJ databases">
        <title>The genome of golden apple snail Pomacea canaliculata provides insight into stress tolerance and invasive adaptation.</title>
        <authorList>
            <person name="Liu C."/>
            <person name="Liu B."/>
            <person name="Ren Y."/>
            <person name="Zhang Y."/>
            <person name="Wang H."/>
            <person name="Li S."/>
            <person name="Jiang F."/>
            <person name="Yin L."/>
            <person name="Zhang G."/>
            <person name="Qian W."/>
            <person name="Fan W."/>
        </authorList>
    </citation>
    <scope>NUCLEOTIDE SEQUENCE [LARGE SCALE GENOMIC DNA]</scope>
    <source>
        <strain evidence="1">SZHN2017</strain>
        <tissue evidence="1">Muscle</tissue>
    </source>
</reference>
<protein>
    <submittedName>
        <fullName evidence="1">Uncharacterized protein</fullName>
    </submittedName>
</protein>
<dbReference type="EMBL" id="PZQS01000012">
    <property type="protein sequence ID" value="PVD21311.1"/>
    <property type="molecule type" value="Genomic_DNA"/>
</dbReference>